<feature type="compositionally biased region" description="Basic and acidic residues" evidence="1">
    <location>
        <begin position="13"/>
        <end position="34"/>
    </location>
</feature>
<accession>S8FM34</accession>
<organism evidence="3 4">
    <name type="scientific">Fomitopsis schrenkii</name>
    <name type="common">Brown rot fungus</name>
    <dbReference type="NCBI Taxonomy" id="2126942"/>
    <lineage>
        <taxon>Eukaryota</taxon>
        <taxon>Fungi</taxon>
        <taxon>Dikarya</taxon>
        <taxon>Basidiomycota</taxon>
        <taxon>Agaricomycotina</taxon>
        <taxon>Agaricomycetes</taxon>
        <taxon>Polyporales</taxon>
        <taxon>Fomitopsis</taxon>
    </lineage>
</organism>
<dbReference type="AlphaFoldDB" id="S8FM34"/>
<dbReference type="OrthoDB" id="3036049at2759"/>
<dbReference type="PROSITE" id="PS50097">
    <property type="entry name" value="BTB"/>
    <property type="match status" value="1"/>
</dbReference>
<feature type="region of interest" description="Disordered" evidence="1">
    <location>
        <begin position="1"/>
        <end position="34"/>
    </location>
</feature>
<proteinExistence type="predicted"/>
<evidence type="ECO:0000259" key="2">
    <source>
        <dbReference type="PROSITE" id="PS50097"/>
    </source>
</evidence>
<evidence type="ECO:0000256" key="1">
    <source>
        <dbReference type="SAM" id="MobiDB-lite"/>
    </source>
</evidence>
<sequence>MSSPLSALSSCVDSKEPPRKRPRRESDSPHAQKLEETAWRRDERFWIADGNVVIVAQGVGFRVYKGWLSMQSDVFRDMFSIAQPVEKAFTQQDGSDGCPTVHVTDTALEIGSLLSVLLSGRQYMSRHKFTFTDLANCIRLANKYVIPDLLEDCLRELKHYFPEDFDLWDGRLLCDPPSGAIQAVNLARLTNTPSILPAALYSCCQLDGYALQGCIRADGVVETLSSEDLSRCINGKAKLCTRLTRLVHHVFDDIEAQRCKRVEGYCNISVASFKAHLLEDGGLQYGRSDALSSWSPYIVEQNNAKKGSASDSACSPCVNALCKRAKELRRELWKELPELMGLPASDDVELRPPDCVD</sequence>
<protein>
    <recommendedName>
        <fullName evidence="2">BTB domain-containing protein</fullName>
    </recommendedName>
</protein>
<dbReference type="Proteomes" id="UP000015241">
    <property type="component" value="Unassembled WGS sequence"/>
</dbReference>
<dbReference type="Gene3D" id="3.30.710.10">
    <property type="entry name" value="Potassium Channel Kv1.1, Chain A"/>
    <property type="match status" value="1"/>
</dbReference>
<evidence type="ECO:0000313" key="4">
    <source>
        <dbReference type="Proteomes" id="UP000015241"/>
    </source>
</evidence>
<dbReference type="Pfam" id="PF00651">
    <property type="entry name" value="BTB"/>
    <property type="match status" value="1"/>
</dbReference>
<dbReference type="InterPro" id="IPR000210">
    <property type="entry name" value="BTB/POZ_dom"/>
</dbReference>
<dbReference type="STRING" id="743788.S8FM34"/>
<keyword evidence="4" id="KW-1185">Reference proteome</keyword>
<evidence type="ECO:0000313" key="3">
    <source>
        <dbReference type="EMBL" id="EPT02391.1"/>
    </source>
</evidence>
<name>S8FM34_FOMSC</name>
<dbReference type="InterPro" id="IPR011333">
    <property type="entry name" value="SKP1/BTB/POZ_sf"/>
</dbReference>
<dbReference type="SUPFAM" id="SSF54695">
    <property type="entry name" value="POZ domain"/>
    <property type="match status" value="1"/>
</dbReference>
<dbReference type="InParanoid" id="S8FM34"/>
<reference evidence="3 4" key="1">
    <citation type="journal article" date="2012" name="Science">
        <title>The Paleozoic origin of enzymatic lignin decomposition reconstructed from 31 fungal genomes.</title>
        <authorList>
            <person name="Floudas D."/>
            <person name="Binder M."/>
            <person name="Riley R."/>
            <person name="Barry K."/>
            <person name="Blanchette R.A."/>
            <person name="Henrissat B."/>
            <person name="Martinez A.T."/>
            <person name="Otillar R."/>
            <person name="Spatafora J.W."/>
            <person name="Yadav J.S."/>
            <person name="Aerts A."/>
            <person name="Benoit I."/>
            <person name="Boyd A."/>
            <person name="Carlson A."/>
            <person name="Copeland A."/>
            <person name="Coutinho P.M."/>
            <person name="de Vries R.P."/>
            <person name="Ferreira P."/>
            <person name="Findley K."/>
            <person name="Foster B."/>
            <person name="Gaskell J."/>
            <person name="Glotzer D."/>
            <person name="Gorecki P."/>
            <person name="Heitman J."/>
            <person name="Hesse C."/>
            <person name="Hori C."/>
            <person name="Igarashi K."/>
            <person name="Jurgens J.A."/>
            <person name="Kallen N."/>
            <person name="Kersten P."/>
            <person name="Kohler A."/>
            <person name="Kuees U."/>
            <person name="Kumar T.K.A."/>
            <person name="Kuo A."/>
            <person name="LaButti K."/>
            <person name="Larrondo L.F."/>
            <person name="Lindquist E."/>
            <person name="Ling A."/>
            <person name="Lombard V."/>
            <person name="Lucas S."/>
            <person name="Lundell T."/>
            <person name="Martin R."/>
            <person name="McLaughlin D.J."/>
            <person name="Morgenstern I."/>
            <person name="Morin E."/>
            <person name="Murat C."/>
            <person name="Nagy L.G."/>
            <person name="Nolan M."/>
            <person name="Ohm R.A."/>
            <person name="Patyshakuliyeva A."/>
            <person name="Rokas A."/>
            <person name="Ruiz-Duenas F.J."/>
            <person name="Sabat G."/>
            <person name="Salamov A."/>
            <person name="Samejima M."/>
            <person name="Schmutz J."/>
            <person name="Slot J.C."/>
            <person name="St John F."/>
            <person name="Stenlid J."/>
            <person name="Sun H."/>
            <person name="Sun S."/>
            <person name="Syed K."/>
            <person name="Tsang A."/>
            <person name="Wiebenga A."/>
            <person name="Young D."/>
            <person name="Pisabarro A."/>
            <person name="Eastwood D.C."/>
            <person name="Martin F."/>
            <person name="Cullen D."/>
            <person name="Grigoriev I.V."/>
            <person name="Hibbett D.S."/>
        </authorList>
    </citation>
    <scope>NUCLEOTIDE SEQUENCE</scope>
    <source>
        <strain evidence="4">FP-58527</strain>
    </source>
</reference>
<feature type="compositionally biased region" description="Polar residues" evidence="1">
    <location>
        <begin position="1"/>
        <end position="12"/>
    </location>
</feature>
<dbReference type="HOGENOM" id="CLU_033082_3_0_1"/>
<gene>
    <name evidence="3" type="ORF">FOMPIDRAFT_99558</name>
</gene>
<dbReference type="EMBL" id="KE504136">
    <property type="protein sequence ID" value="EPT02391.1"/>
    <property type="molecule type" value="Genomic_DNA"/>
</dbReference>
<feature type="domain" description="BTB" evidence="2">
    <location>
        <begin position="50"/>
        <end position="126"/>
    </location>
</feature>